<protein>
    <submittedName>
        <fullName evidence="1">Uncharacterized protein</fullName>
    </submittedName>
</protein>
<comment type="caution">
    <text evidence="1">The sequence shown here is derived from an EMBL/GenBank/DDBJ whole genome shotgun (WGS) entry which is preliminary data.</text>
</comment>
<proteinExistence type="predicted"/>
<evidence type="ECO:0000313" key="1">
    <source>
        <dbReference type="EMBL" id="PON49663.1"/>
    </source>
</evidence>
<sequence>MGTPSRDFVAQDNWWIYESLWVELFLGVPWPHNGAAPNSRELCMAAQASSAITPPLLFVKASSDVFNPKQRIQLSNKAKTGVLS</sequence>
<dbReference type="AlphaFoldDB" id="A0A2P5BLN9"/>
<organism evidence="1 2">
    <name type="scientific">Parasponia andersonii</name>
    <name type="common">Sponia andersonii</name>
    <dbReference type="NCBI Taxonomy" id="3476"/>
    <lineage>
        <taxon>Eukaryota</taxon>
        <taxon>Viridiplantae</taxon>
        <taxon>Streptophyta</taxon>
        <taxon>Embryophyta</taxon>
        <taxon>Tracheophyta</taxon>
        <taxon>Spermatophyta</taxon>
        <taxon>Magnoliopsida</taxon>
        <taxon>eudicotyledons</taxon>
        <taxon>Gunneridae</taxon>
        <taxon>Pentapetalae</taxon>
        <taxon>rosids</taxon>
        <taxon>fabids</taxon>
        <taxon>Rosales</taxon>
        <taxon>Cannabaceae</taxon>
        <taxon>Parasponia</taxon>
    </lineage>
</organism>
<name>A0A2P5BLN9_PARAD</name>
<evidence type="ECO:0000313" key="2">
    <source>
        <dbReference type="Proteomes" id="UP000237105"/>
    </source>
</evidence>
<dbReference type="Proteomes" id="UP000237105">
    <property type="component" value="Unassembled WGS sequence"/>
</dbReference>
<gene>
    <name evidence="1" type="ORF">PanWU01x14_228270</name>
</gene>
<reference evidence="2" key="1">
    <citation type="submission" date="2016-06" db="EMBL/GenBank/DDBJ databases">
        <title>Parallel loss of symbiosis genes in relatives of nitrogen-fixing non-legume Parasponia.</title>
        <authorList>
            <person name="Van Velzen R."/>
            <person name="Holmer R."/>
            <person name="Bu F."/>
            <person name="Rutten L."/>
            <person name="Van Zeijl A."/>
            <person name="Liu W."/>
            <person name="Santuari L."/>
            <person name="Cao Q."/>
            <person name="Sharma T."/>
            <person name="Shen D."/>
            <person name="Roswanjaya Y."/>
            <person name="Wardhani T."/>
            <person name="Kalhor M.S."/>
            <person name="Jansen J."/>
            <person name="Van den Hoogen J."/>
            <person name="Gungor B."/>
            <person name="Hartog M."/>
            <person name="Hontelez J."/>
            <person name="Verver J."/>
            <person name="Yang W.-C."/>
            <person name="Schijlen E."/>
            <person name="Repin R."/>
            <person name="Schilthuizen M."/>
            <person name="Schranz E."/>
            <person name="Heidstra R."/>
            <person name="Miyata K."/>
            <person name="Fedorova E."/>
            <person name="Kohlen W."/>
            <person name="Bisseling T."/>
            <person name="Smit S."/>
            <person name="Geurts R."/>
        </authorList>
    </citation>
    <scope>NUCLEOTIDE SEQUENCE [LARGE SCALE GENOMIC DNA]</scope>
    <source>
        <strain evidence="2">cv. WU1-14</strain>
    </source>
</reference>
<keyword evidence="2" id="KW-1185">Reference proteome</keyword>
<dbReference type="EMBL" id="JXTB01000256">
    <property type="protein sequence ID" value="PON49663.1"/>
    <property type="molecule type" value="Genomic_DNA"/>
</dbReference>
<accession>A0A2P5BLN9</accession>